<reference evidence="3" key="1">
    <citation type="journal article" date="2006" name="PLoS Biol.">
        <title>Macronuclear genome sequence of the ciliate Tetrahymena thermophila, a model eukaryote.</title>
        <authorList>
            <person name="Eisen J.A."/>
            <person name="Coyne R.S."/>
            <person name="Wu M."/>
            <person name="Wu D."/>
            <person name="Thiagarajan M."/>
            <person name="Wortman J.R."/>
            <person name="Badger J.H."/>
            <person name="Ren Q."/>
            <person name="Amedeo P."/>
            <person name="Jones K.M."/>
            <person name="Tallon L.J."/>
            <person name="Delcher A.L."/>
            <person name="Salzberg S.L."/>
            <person name="Silva J.C."/>
            <person name="Haas B.J."/>
            <person name="Majoros W.H."/>
            <person name="Farzad M."/>
            <person name="Carlton J.M."/>
            <person name="Smith R.K. Jr."/>
            <person name="Garg J."/>
            <person name="Pearlman R.E."/>
            <person name="Karrer K.M."/>
            <person name="Sun L."/>
            <person name="Manning G."/>
            <person name="Elde N.C."/>
            <person name="Turkewitz A.P."/>
            <person name="Asai D.J."/>
            <person name="Wilkes D.E."/>
            <person name="Wang Y."/>
            <person name="Cai H."/>
            <person name="Collins K."/>
            <person name="Stewart B.A."/>
            <person name="Lee S.R."/>
            <person name="Wilamowska K."/>
            <person name="Weinberg Z."/>
            <person name="Ruzzo W.L."/>
            <person name="Wloga D."/>
            <person name="Gaertig J."/>
            <person name="Frankel J."/>
            <person name="Tsao C.-C."/>
            <person name="Gorovsky M.A."/>
            <person name="Keeling P.J."/>
            <person name="Waller R.F."/>
            <person name="Patron N.J."/>
            <person name="Cherry J.M."/>
            <person name="Stover N.A."/>
            <person name="Krieger C.J."/>
            <person name="del Toro C."/>
            <person name="Ryder H.F."/>
            <person name="Williamson S.C."/>
            <person name="Barbeau R.A."/>
            <person name="Hamilton E.P."/>
            <person name="Orias E."/>
        </authorList>
    </citation>
    <scope>NUCLEOTIDE SEQUENCE [LARGE SCALE GENOMIC DNA]</scope>
    <source>
        <strain evidence="3">SB210</strain>
    </source>
</reference>
<keyword evidence="1 2" id="KW-0812">Transmembrane</keyword>
<name>W7XG76_TETTS</name>
<dbReference type="InParanoid" id="W7XG76"/>
<accession>W7XG76</accession>
<dbReference type="KEGG" id="tet:TTHERM_000616229"/>
<keyword evidence="3" id="KW-1185">Reference proteome</keyword>
<sequence>MQSQYFILFQIIYFFKELFNILYQFKTQINIDHQNVLQKAYLVFQSIHLCSQQYIYSHALSSFDLLLFYSNFLIISPIFSQHYSYLRFGILFLQFFWCHFYFTKLNQLLFYFFGIQVYPKQHLYFLHSYQSLVKYRYTLLFLKLKFISSITSIVQKFAHYLSDQLGSQIHLY</sequence>
<proteinExistence type="predicted"/>
<feature type="transmembrane region" description="Helical" evidence="1">
    <location>
        <begin position="85"/>
        <end position="102"/>
    </location>
</feature>
<dbReference type="Proteomes" id="UP000009168">
    <property type="component" value="Unassembled WGS sequence"/>
</dbReference>
<organism evidence="2 3">
    <name type="scientific">Tetrahymena thermophila (strain SB210)</name>
    <dbReference type="NCBI Taxonomy" id="312017"/>
    <lineage>
        <taxon>Eukaryota</taxon>
        <taxon>Sar</taxon>
        <taxon>Alveolata</taxon>
        <taxon>Ciliophora</taxon>
        <taxon>Intramacronucleata</taxon>
        <taxon>Oligohymenophorea</taxon>
        <taxon>Hymenostomatida</taxon>
        <taxon>Tetrahymenina</taxon>
        <taxon>Tetrahymenidae</taxon>
        <taxon>Tetrahymena</taxon>
    </lineage>
</organism>
<dbReference type="AlphaFoldDB" id="W7XG76"/>
<keyword evidence="1" id="KW-1133">Transmembrane helix</keyword>
<dbReference type="GeneID" id="24439826"/>
<protein>
    <submittedName>
        <fullName evidence="2">Transmembrane protein, putative</fullName>
    </submittedName>
</protein>
<feature type="transmembrane region" description="Helical" evidence="1">
    <location>
        <begin position="54"/>
        <end position="79"/>
    </location>
</feature>
<evidence type="ECO:0000313" key="3">
    <source>
        <dbReference type="Proteomes" id="UP000009168"/>
    </source>
</evidence>
<keyword evidence="1" id="KW-0472">Membrane</keyword>
<evidence type="ECO:0000256" key="1">
    <source>
        <dbReference type="SAM" id="Phobius"/>
    </source>
</evidence>
<gene>
    <name evidence="2" type="ORF">TTHERM_000616229</name>
</gene>
<evidence type="ECO:0000313" key="2">
    <source>
        <dbReference type="EMBL" id="EWS71839.1"/>
    </source>
</evidence>
<dbReference type="RefSeq" id="XP_012655632.1">
    <property type="nucleotide sequence ID" value="XM_012800178.1"/>
</dbReference>
<dbReference type="EMBL" id="GG662448">
    <property type="protein sequence ID" value="EWS71839.1"/>
    <property type="molecule type" value="Genomic_DNA"/>
</dbReference>